<evidence type="ECO:0000313" key="7">
    <source>
        <dbReference type="Proteomes" id="UP000054937"/>
    </source>
</evidence>
<dbReference type="EMBL" id="LDAU01000057">
    <property type="protein sequence ID" value="KRX08874.1"/>
    <property type="molecule type" value="Genomic_DNA"/>
</dbReference>
<protein>
    <recommendedName>
        <fullName evidence="3">2,4-dienoyl-CoA reductase [(3E)-enoyl-CoA-producing]</fullName>
        <ecNumber evidence="3">1.3.1.124</ecNumber>
    </recommendedName>
</protein>
<sequence length="278" mass="29949">MSQQTFQPEFLKGKIAFVTGGATGICYQISLQLAQHGAKVCIMSRKQEAIDKAVESLKKESGNQNIFGHTGDVRKTEQIEKAVEYFVQQAQGEIDILVNGAAGNFMAPFSQISPNAFKTVIDIDLLGTFNTTKVVFTKSMSKLKQGSIINISAWLHGCVMQSHASAAKAGIDSLTKGLAVELGPRNIRVNAVVPGSIEGTEGFSKLSKGIDGKIEQHFPIQRMGKKSDIANMILFLTSEASSYITGQILVVDGGAQHTFPNFGLLSNQIKNAWVSAKL</sequence>
<evidence type="ECO:0000256" key="5">
    <source>
        <dbReference type="ARBA" id="ARBA00048340"/>
    </source>
</evidence>
<comment type="caution">
    <text evidence="6">The sequence shown here is derived from an EMBL/GenBank/DDBJ whole genome shotgun (WGS) entry which is preliminary data.</text>
</comment>
<keyword evidence="2" id="KW-0560">Oxidoreductase</keyword>
<dbReference type="Pfam" id="PF13561">
    <property type="entry name" value="adh_short_C2"/>
    <property type="match status" value="1"/>
</dbReference>
<dbReference type="PANTHER" id="PTHR43296">
    <property type="entry name" value="PEROXISOMAL 2,4-DIENOYL-COA REDUCTASE"/>
    <property type="match status" value="1"/>
</dbReference>
<dbReference type="GO" id="GO:0008670">
    <property type="term" value="F:2,4-dienoyl-CoA reductase (NADPH) activity"/>
    <property type="evidence" value="ECO:0007669"/>
    <property type="project" value="InterPro"/>
</dbReference>
<comment type="catalytic activity">
    <reaction evidence="5">
        <text>a (2E,4Z)-dienoyl-CoA + NADPH + H(+) = a 4,5-saturated-(3E)-enoyl-CoA + NADP(+)</text>
        <dbReference type="Rhea" id="RHEA:61892"/>
        <dbReference type="ChEBI" id="CHEBI:15378"/>
        <dbReference type="ChEBI" id="CHEBI:57783"/>
        <dbReference type="ChEBI" id="CHEBI:58349"/>
        <dbReference type="ChEBI" id="CHEBI:85099"/>
        <dbReference type="ChEBI" id="CHEBI:85493"/>
        <dbReference type="EC" id="1.3.1.124"/>
    </reaction>
</comment>
<evidence type="ECO:0000256" key="1">
    <source>
        <dbReference type="ARBA" id="ARBA00022857"/>
    </source>
</evidence>
<dbReference type="InterPro" id="IPR036291">
    <property type="entry name" value="NAD(P)-bd_dom_sf"/>
</dbReference>
<keyword evidence="1" id="KW-0521">NADP</keyword>
<dbReference type="GO" id="GO:0009062">
    <property type="term" value="P:fatty acid catabolic process"/>
    <property type="evidence" value="ECO:0007669"/>
    <property type="project" value="InterPro"/>
</dbReference>
<evidence type="ECO:0000313" key="6">
    <source>
        <dbReference type="EMBL" id="KRX08874.1"/>
    </source>
</evidence>
<evidence type="ECO:0000256" key="4">
    <source>
        <dbReference type="ARBA" id="ARBA00048009"/>
    </source>
</evidence>
<dbReference type="PRINTS" id="PR00081">
    <property type="entry name" value="GDHRDH"/>
</dbReference>
<dbReference type="Proteomes" id="UP000054937">
    <property type="component" value="Unassembled WGS sequence"/>
</dbReference>
<dbReference type="FunFam" id="3.40.50.720:FF:000084">
    <property type="entry name" value="Short-chain dehydrogenase reductase"/>
    <property type="match status" value="1"/>
</dbReference>
<dbReference type="OMA" id="ITPMGRP"/>
<dbReference type="CDD" id="cd05369">
    <property type="entry name" value="TER_DECR_SDR_a"/>
    <property type="match status" value="1"/>
</dbReference>
<reference evidence="6 7" key="1">
    <citation type="journal article" date="2015" name="Sci. Rep.">
        <title>Genome of the facultative scuticociliatosis pathogen Pseudocohnilembus persalinus provides insight into its virulence through horizontal gene transfer.</title>
        <authorList>
            <person name="Xiong J."/>
            <person name="Wang G."/>
            <person name="Cheng J."/>
            <person name="Tian M."/>
            <person name="Pan X."/>
            <person name="Warren A."/>
            <person name="Jiang C."/>
            <person name="Yuan D."/>
            <person name="Miao W."/>
        </authorList>
    </citation>
    <scope>NUCLEOTIDE SEQUENCE [LARGE SCALE GENOMIC DNA]</scope>
    <source>
        <strain evidence="6">36N120E</strain>
    </source>
</reference>
<dbReference type="SUPFAM" id="SSF51735">
    <property type="entry name" value="NAD(P)-binding Rossmann-fold domains"/>
    <property type="match status" value="1"/>
</dbReference>
<dbReference type="AlphaFoldDB" id="A0A0V0R3D9"/>
<evidence type="ECO:0000256" key="2">
    <source>
        <dbReference type="ARBA" id="ARBA00023002"/>
    </source>
</evidence>
<dbReference type="PANTHER" id="PTHR43296:SF2">
    <property type="entry name" value="PEROXISOMAL 2,4-DIENOYL-COA REDUCTASE [(3E)-ENOYL-COA-PRODUCING]"/>
    <property type="match status" value="1"/>
</dbReference>
<accession>A0A0V0R3D9</accession>
<dbReference type="Gene3D" id="3.40.50.720">
    <property type="entry name" value="NAD(P)-binding Rossmann-like Domain"/>
    <property type="match status" value="1"/>
</dbReference>
<evidence type="ECO:0000256" key="3">
    <source>
        <dbReference type="ARBA" id="ARBA00026117"/>
    </source>
</evidence>
<name>A0A0V0R3D9_PSEPJ</name>
<keyword evidence="7" id="KW-1185">Reference proteome</keyword>
<dbReference type="OrthoDB" id="5327538at2759"/>
<dbReference type="PRINTS" id="PR00080">
    <property type="entry name" value="SDRFAMILY"/>
</dbReference>
<comment type="catalytic activity">
    <reaction evidence="4">
        <text>a (2E,4E)-dienoyl-CoA + NADPH + H(+) = a 4,5-saturated-(3E)-enoyl-CoA + NADP(+)</text>
        <dbReference type="Rhea" id="RHEA:45912"/>
        <dbReference type="ChEBI" id="CHEBI:15378"/>
        <dbReference type="ChEBI" id="CHEBI:57783"/>
        <dbReference type="ChEBI" id="CHEBI:58349"/>
        <dbReference type="ChEBI" id="CHEBI:85101"/>
        <dbReference type="ChEBI" id="CHEBI:85493"/>
        <dbReference type="EC" id="1.3.1.124"/>
    </reaction>
</comment>
<dbReference type="InterPro" id="IPR002347">
    <property type="entry name" value="SDR_fam"/>
</dbReference>
<dbReference type="InParanoid" id="A0A0V0R3D9"/>
<dbReference type="EC" id="1.3.1.124" evidence="3"/>
<dbReference type="InterPro" id="IPR045017">
    <property type="entry name" value="DECR2-like"/>
</dbReference>
<proteinExistence type="predicted"/>
<gene>
    <name evidence="6" type="ORF">PPERSA_08978</name>
</gene>
<organism evidence="6 7">
    <name type="scientific">Pseudocohnilembus persalinus</name>
    <name type="common">Ciliate</name>
    <dbReference type="NCBI Taxonomy" id="266149"/>
    <lineage>
        <taxon>Eukaryota</taxon>
        <taxon>Sar</taxon>
        <taxon>Alveolata</taxon>
        <taxon>Ciliophora</taxon>
        <taxon>Intramacronucleata</taxon>
        <taxon>Oligohymenophorea</taxon>
        <taxon>Scuticociliatia</taxon>
        <taxon>Philasterida</taxon>
        <taxon>Pseudocohnilembidae</taxon>
        <taxon>Pseudocohnilembus</taxon>
    </lineage>
</organism>
<dbReference type="FunCoup" id="A0A0V0R3D9">
    <property type="interactions" value="199"/>
</dbReference>
<dbReference type="GO" id="GO:0005777">
    <property type="term" value="C:peroxisome"/>
    <property type="evidence" value="ECO:0007669"/>
    <property type="project" value="TreeGrafter"/>
</dbReference>